<reference evidence="8 9" key="1">
    <citation type="journal article" date="2004" name="Science">
        <title>The Ashbya gossypii genome as a tool for mapping the ancient Saccharomyces cerevisiae genome.</title>
        <authorList>
            <person name="Dietrich F.S."/>
            <person name="Voegeli S."/>
            <person name="Brachat S."/>
            <person name="Lerch A."/>
            <person name="Gates K."/>
            <person name="Steiner S."/>
            <person name="Mohr C."/>
            <person name="Pohlmann R."/>
            <person name="Luedi P."/>
            <person name="Choi S."/>
            <person name="Wing R.A."/>
            <person name="Flavier A."/>
            <person name="Gaffney T.D."/>
            <person name="Philippsen P."/>
        </authorList>
    </citation>
    <scope>NUCLEOTIDE SEQUENCE [LARGE SCALE GENOMIC DNA]</scope>
    <source>
        <strain evidence="9">ATCC 10895 / CBS 109.51 / FGSC 9923 / NRRL Y-1056</strain>
    </source>
</reference>
<keyword evidence="2" id="KW-0507">mRNA processing</keyword>
<dbReference type="STRING" id="284811.Q758J6"/>
<dbReference type="GO" id="GO:0000398">
    <property type="term" value="P:mRNA splicing, via spliceosome"/>
    <property type="evidence" value="ECO:0000318"/>
    <property type="project" value="GO_Central"/>
</dbReference>
<dbReference type="Pfam" id="PF06544">
    <property type="entry name" value="Prp3_C"/>
    <property type="match status" value="1"/>
</dbReference>
<dbReference type="Pfam" id="PF08572">
    <property type="entry name" value="PRP3"/>
    <property type="match status" value="1"/>
</dbReference>
<dbReference type="PANTHER" id="PTHR14212">
    <property type="entry name" value="U4/U6-ASSOCIATED RNA SPLICING FACTOR-RELATED"/>
    <property type="match status" value="1"/>
</dbReference>
<feature type="region of interest" description="Disordered" evidence="5">
    <location>
        <begin position="20"/>
        <end position="71"/>
    </location>
</feature>
<evidence type="ECO:0000256" key="1">
    <source>
        <dbReference type="ARBA" id="ARBA00004123"/>
    </source>
</evidence>
<feature type="region of interest" description="Disordered" evidence="5">
    <location>
        <begin position="255"/>
        <end position="284"/>
    </location>
</feature>
<feature type="domain" description="Small nuclear ribonucleoprotein Prp3 C-terminal" evidence="6">
    <location>
        <begin position="290"/>
        <end position="353"/>
    </location>
</feature>
<proteinExistence type="predicted"/>
<dbReference type="Proteomes" id="UP000000591">
    <property type="component" value="Chromosome V"/>
</dbReference>
<evidence type="ECO:0000313" key="8">
    <source>
        <dbReference type="EMBL" id="AAS52451.2"/>
    </source>
</evidence>
<protein>
    <submittedName>
        <fullName evidence="8">AEL234Cp</fullName>
    </submittedName>
</protein>
<keyword evidence="9" id="KW-1185">Reference proteome</keyword>
<dbReference type="EMBL" id="AE016818">
    <property type="protein sequence ID" value="AAS52451.2"/>
    <property type="molecule type" value="Genomic_DNA"/>
</dbReference>
<keyword evidence="3" id="KW-0508">mRNA splicing</keyword>
<evidence type="ECO:0000256" key="3">
    <source>
        <dbReference type="ARBA" id="ARBA00023187"/>
    </source>
</evidence>
<evidence type="ECO:0000256" key="2">
    <source>
        <dbReference type="ARBA" id="ARBA00022664"/>
    </source>
</evidence>
<sequence length="401" mass="46027">MAEKEKKGLATEIHPALRSSNLNLLRSKRENPYLSSDAPRQRQPKRRQPLAFYKPGEISQRAEEERQRRARELEEQQLLLRKQEEEEHIRREKIAAAELPDDDETCYFDAISALPSIEWWDTKFCDGSQPAAHAKYTASYADLEDDSDCSDDEQEDERPSIRFVKHPLPFQPSVTAAATIVPKIYLTKHEQRKVRRNQRKTARQMAEERIRLGLEPRPPPKVRLNNMMHVYDSNTKIQDPTAWEHTVREQIEQRRQQHLRTNEERRLEARAQRAAQPAPAPDPGQDICRVYSLPPLADPKARYKLVTNARQLHLRGCCLHVPDGPALVVAIGPPRACTFYDRLLTRRLAWHASAPALLWTGAAAGHTFRGWFMKQCAEPADLRRILLAAGGPLFAHTPLPS</sequence>
<evidence type="ECO:0000313" key="9">
    <source>
        <dbReference type="Proteomes" id="UP000000591"/>
    </source>
</evidence>
<feature type="compositionally biased region" description="Basic and acidic residues" evidence="5">
    <location>
        <begin position="255"/>
        <end position="271"/>
    </location>
</feature>
<comment type="subcellular location">
    <subcellularLocation>
        <location evidence="1">Nucleus</location>
    </subcellularLocation>
</comment>
<dbReference type="OMA" id="CVMHPRF"/>
<dbReference type="AlphaFoldDB" id="Q758J6"/>
<dbReference type="eggNOG" id="KOG2769">
    <property type="taxonomic scope" value="Eukaryota"/>
</dbReference>
<dbReference type="OrthoDB" id="10264544at2759"/>
<dbReference type="InParanoid" id="Q758J6"/>
<dbReference type="RefSeq" id="NP_984627.2">
    <property type="nucleotide sequence ID" value="NM_209980.2"/>
</dbReference>
<dbReference type="KEGG" id="ago:AGOS_AEL234C"/>
<dbReference type="GeneID" id="4620809"/>
<dbReference type="CDD" id="cd24162">
    <property type="entry name" value="Prp3_C"/>
    <property type="match status" value="1"/>
</dbReference>
<gene>
    <name evidence="8" type="ORF">AGOS_AEL234C</name>
</gene>
<dbReference type="InterPro" id="IPR010541">
    <property type="entry name" value="Prp3_C"/>
</dbReference>
<dbReference type="InterPro" id="IPR013881">
    <property type="entry name" value="Pre-mRNA_splic_Prp3_dom"/>
</dbReference>
<organism evidence="8 9">
    <name type="scientific">Eremothecium gossypii (strain ATCC 10895 / CBS 109.51 / FGSC 9923 / NRRL Y-1056)</name>
    <name type="common">Yeast</name>
    <name type="synonym">Ashbya gossypii</name>
    <dbReference type="NCBI Taxonomy" id="284811"/>
    <lineage>
        <taxon>Eukaryota</taxon>
        <taxon>Fungi</taxon>
        <taxon>Dikarya</taxon>
        <taxon>Ascomycota</taxon>
        <taxon>Saccharomycotina</taxon>
        <taxon>Saccharomycetes</taxon>
        <taxon>Saccharomycetales</taxon>
        <taxon>Saccharomycetaceae</taxon>
        <taxon>Eremothecium</taxon>
    </lineage>
</organism>
<keyword evidence="4" id="KW-0539">Nucleus</keyword>
<evidence type="ECO:0000259" key="7">
    <source>
        <dbReference type="Pfam" id="PF08572"/>
    </source>
</evidence>
<evidence type="ECO:0000256" key="4">
    <source>
        <dbReference type="ARBA" id="ARBA00023242"/>
    </source>
</evidence>
<accession>Q758J6</accession>
<reference evidence="9" key="2">
    <citation type="journal article" date="2013" name="G3 (Bethesda)">
        <title>Genomes of Ashbya fungi isolated from insects reveal four mating-type loci, numerous translocations, lack of transposons, and distinct gene duplications.</title>
        <authorList>
            <person name="Dietrich F.S."/>
            <person name="Voegeli S."/>
            <person name="Kuo S."/>
            <person name="Philippsen P."/>
        </authorList>
    </citation>
    <scope>GENOME REANNOTATION</scope>
    <source>
        <strain evidence="9">ATCC 10895 / CBS 109.51 / FGSC 9923 / NRRL Y-1056</strain>
    </source>
</reference>
<evidence type="ECO:0000259" key="6">
    <source>
        <dbReference type="Pfam" id="PF06544"/>
    </source>
</evidence>
<evidence type="ECO:0000256" key="5">
    <source>
        <dbReference type="SAM" id="MobiDB-lite"/>
    </source>
</evidence>
<dbReference type="PANTHER" id="PTHR14212:SF0">
    <property type="entry name" value="U4_U6 SMALL NUCLEAR RIBONUCLEOPROTEIN PRP3"/>
    <property type="match status" value="1"/>
</dbReference>
<dbReference type="InterPro" id="IPR027104">
    <property type="entry name" value="Prp3"/>
</dbReference>
<feature type="compositionally biased region" description="Basic and acidic residues" evidence="5">
    <location>
        <begin position="60"/>
        <end position="71"/>
    </location>
</feature>
<dbReference type="FunCoup" id="Q758J6">
    <property type="interactions" value="795"/>
</dbReference>
<name>Q758J6_EREGS</name>
<dbReference type="GO" id="GO:0046540">
    <property type="term" value="C:U4/U6 x U5 tri-snRNP complex"/>
    <property type="evidence" value="ECO:0000318"/>
    <property type="project" value="GO_Central"/>
</dbReference>
<feature type="domain" description="Pre-mRNA-splicing factor 3" evidence="7">
    <location>
        <begin position="31"/>
        <end position="268"/>
    </location>
</feature>
<dbReference type="HOGENOM" id="CLU_015750_2_0_1"/>